<dbReference type="SMART" id="SM00184">
    <property type="entry name" value="RING"/>
    <property type="match status" value="1"/>
</dbReference>
<dbReference type="GO" id="GO:0008270">
    <property type="term" value="F:zinc ion binding"/>
    <property type="evidence" value="ECO:0007669"/>
    <property type="project" value="UniProtKB-KW"/>
</dbReference>
<dbReference type="InterPro" id="IPR013083">
    <property type="entry name" value="Znf_RING/FYVE/PHD"/>
</dbReference>
<accession>A0AAD3CIP6</accession>
<dbReference type="EMBL" id="BLLK01000022">
    <property type="protein sequence ID" value="GFH46374.1"/>
    <property type="molecule type" value="Genomic_DNA"/>
</dbReference>
<dbReference type="GO" id="GO:0006513">
    <property type="term" value="P:protein monoubiquitination"/>
    <property type="evidence" value="ECO:0007669"/>
    <property type="project" value="InterPro"/>
</dbReference>
<dbReference type="Gene3D" id="1.25.40.20">
    <property type="entry name" value="Ankyrin repeat-containing domain"/>
    <property type="match status" value="2"/>
</dbReference>
<keyword evidence="1" id="KW-0479">Metal-binding</keyword>
<feature type="domain" description="RING-type" evidence="6">
    <location>
        <begin position="485"/>
        <end position="525"/>
    </location>
</feature>
<dbReference type="GO" id="GO:0061630">
    <property type="term" value="F:ubiquitin protein ligase activity"/>
    <property type="evidence" value="ECO:0007669"/>
    <property type="project" value="InterPro"/>
</dbReference>
<dbReference type="InterPro" id="IPR001841">
    <property type="entry name" value="Znf_RING"/>
</dbReference>
<evidence type="ECO:0000256" key="5">
    <source>
        <dbReference type="SAM" id="MobiDB-lite"/>
    </source>
</evidence>
<name>A0AAD3CIP6_9STRA</name>
<dbReference type="InterPro" id="IPR017907">
    <property type="entry name" value="Znf_RING_CS"/>
</dbReference>
<dbReference type="GO" id="GO:0003697">
    <property type="term" value="F:single-stranded DNA binding"/>
    <property type="evidence" value="ECO:0007669"/>
    <property type="project" value="InterPro"/>
</dbReference>
<dbReference type="AlphaFoldDB" id="A0AAD3CIP6"/>
<feature type="compositionally biased region" description="Acidic residues" evidence="5">
    <location>
        <begin position="15"/>
        <end position="34"/>
    </location>
</feature>
<dbReference type="PANTHER" id="PTHR14134">
    <property type="entry name" value="E3 UBIQUITIN-PROTEIN LIGASE RAD18"/>
    <property type="match status" value="1"/>
</dbReference>
<dbReference type="SUPFAM" id="SSF57850">
    <property type="entry name" value="RING/U-box"/>
    <property type="match status" value="1"/>
</dbReference>
<dbReference type="InterPro" id="IPR039577">
    <property type="entry name" value="Rad18"/>
</dbReference>
<dbReference type="InterPro" id="IPR018957">
    <property type="entry name" value="Znf_C3HC4_RING-type"/>
</dbReference>
<organism evidence="7 8">
    <name type="scientific">Chaetoceros tenuissimus</name>
    <dbReference type="NCBI Taxonomy" id="426638"/>
    <lineage>
        <taxon>Eukaryota</taxon>
        <taxon>Sar</taxon>
        <taxon>Stramenopiles</taxon>
        <taxon>Ochrophyta</taxon>
        <taxon>Bacillariophyta</taxon>
        <taxon>Coscinodiscophyceae</taxon>
        <taxon>Chaetocerotophycidae</taxon>
        <taxon>Chaetocerotales</taxon>
        <taxon>Chaetocerotaceae</taxon>
        <taxon>Chaetoceros</taxon>
    </lineage>
</organism>
<dbReference type="PANTHER" id="PTHR14134:SF2">
    <property type="entry name" value="E3 UBIQUITIN-PROTEIN LIGASE RAD18"/>
    <property type="match status" value="1"/>
</dbReference>
<comment type="caution">
    <text evidence="7">The sequence shown here is derived from an EMBL/GenBank/DDBJ whole genome shotgun (WGS) entry which is preliminary data.</text>
</comment>
<dbReference type="PROSITE" id="PS00518">
    <property type="entry name" value="ZF_RING_1"/>
    <property type="match status" value="1"/>
</dbReference>
<keyword evidence="8" id="KW-1185">Reference proteome</keyword>
<evidence type="ECO:0000256" key="1">
    <source>
        <dbReference type="ARBA" id="ARBA00022723"/>
    </source>
</evidence>
<dbReference type="GO" id="GO:0005634">
    <property type="term" value="C:nucleus"/>
    <property type="evidence" value="ECO:0007669"/>
    <property type="project" value="TreeGrafter"/>
</dbReference>
<dbReference type="Pfam" id="PF00097">
    <property type="entry name" value="zf-C3HC4"/>
    <property type="match status" value="1"/>
</dbReference>
<proteinExistence type="predicted"/>
<sequence length="576" mass="66368">MSETQNSNVLREGEDASESNEDVNPVEDAVEGELENTATGVANGAEDEEESEIKLDENRLKTWNNLISACYDQQWDVFEQFLSDENTSIDDKREILHFKHNSCRNIPIDRGGPLTVIKALVDIEGVDVAIPTISNKDECSWLHQALRHKGTPIEVIQFYVDIGGKKLLLMQSDYHFGRSALHIAVSVYKTQEVIDILLRVGGLEILDITDYGGFQVIDYCDKAERELIINSLRSMQSNSNPSMHKYLEQFEASTITPKEVENWIHKGQLDHLRDYLSNDKISEREKRRCFNYKEPLEGRNLLHLYCSHCYPVDITRLILELMDEDYAFHLDGRGNTYLHLACKGDFDTQNRREVVKFLIDHIGVELIHEVNCDNETALHELICCPTVKFDRDLIKMMTNLGGEDLLYVQNCMGFSVLHYLSMYELAEEEPDRELLIYFISKGGTKLCDLTDYSGKKAEDYWTDDIKDYIQLSTGDLPSLSDDTQCPICFNAMTDVLMITRCFHRFCRKCITECYHQNGNNCPICRIDFSIKDLRHDPLLTRLVEVAKREKDAKDLLQEEVQPLRKKLKMDSEPKQS</sequence>
<dbReference type="Proteomes" id="UP001054902">
    <property type="component" value="Unassembled WGS sequence"/>
</dbReference>
<dbReference type="PROSITE" id="PS50089">
    <property type="entry name" value="ZF_RING_2"/>
    <property type="match status" value="1"/>
</dbReference>
<dbReference type="SMART" id="SM00248">
    <property type="entry name" value="ANK"/>
    <property type="match status" value="5"/>
</dbReference>
<feature type="region of interest" description="Disordered" evidence="5">
    <location>
        <begin position="1"/>
        <end position="53"/>
    </location>
</feature>
<dbReference type="Gene3D" id="3.30.40.10">
    <property type="entry name" value="Zinc/RING finger domain, C3HC4 (zinc finger)"/>
    <property type="match status" value="1"/>
</dbReference>
<evidence type="ECO:0000256" key="3">
    <source>
        <dbReference type="ARBA" id="ARBA00022833"/>
    </source>
</evidence>
<evidence type="ECO:0000313" key="7">
    <source>
        <dbReference type="EMBL" id="GFH46374.1"/>
    </source>
</evidence>
<evidence type="ECO:0000313" key="8">
    <source>
        <dbReference type="Proteomes" id="UP001054902"/>
    </source>
</evidence>
<keyword evidence="2 4" id="KW-0863">Zinc-finger</keyword>
<evidence type="ECO:0000256" key="4">
    <source>
        <dbReference type="PROSITE-ProRule" id="PRU00175"/>
    </source>
</evidence>
<dbReference type="SUPFAM" id="SSF48403">
    <property type="entry name" value="Ankyrin repeat"/>
    <property type="match status" value="2"/>
</dbReference>
<evidence type="ECO:0000256" key="2">
    <source>
        <dbReference type="ARBA" id="ARBA00022771"/>
    </source>
</evidence>
<dbReference type="GO" id="GO:0097505">
    <property type="term" value="C:Rad6-Rad18 complex"/>
    <property type="evidence" value="ECO:0007669"/>
    <property type="project" value="TreeGrafter"/>
</dbReference>
<gene>
    <name evidence="7" type="ORF">CTEN210_02848</name>
</gene>
<dbReference type="InterPro" id="IPR036770">
    <property type="entry name" value="Ankyrin_rpt-contain_sf"/>
</dbReference>
<dbReference type="Pfam" id="PF00023">
    <property type="entry name" value="Ank"/>
    <property type="match status" value="1"/>
</dbReference>
<reference evidence="7 8" key="1">
    <citation type="journal article" date="2021" name="Sci. Rep.">
        <title>The genome of the diatom Chaetoceros tenuissimus carries an ancient integrated fragment of an extant virus.</title>
        <authorList>
            <person name="Hongo Y."/>
            <person name="Kimura K."/>
            <person name="Takaki Y."/>
            <person name="Yoshida Y."/>
            <person name="Baba S."/>
            <person name="Kobayashi G."/>
            <person name="Nagasaki K."/>
            <person name="Hano T."/>
            <person name="Tomaru Y."/>
        </authorList>
    </citation>
    <scope>NUCLEOTIDE SEQUENCE [LARGE SCALE GENOMIC DNA]</scope>
    <source>
        <strain evidence="7 8">NIES-3715</strain>
    </source>
</reference>
<protein>
    <recommendedName>
        <fullName evidence="6">RING-type domain-containing protein</fullName>
    </recommendedName>
</protein>
<evidence type="ECO:0000259" key="6">
    <source>
        <dbReference type="PROSITE" id="PS50089"/>
    </source>
</evidence>
<dbReference type="GO" id="GO:0006301">
    <property type="term" value="P:DNA damage tolerance"/>
    <property type="evidence" value="ECO:0007669"/>
    <property type="project" value="InterPro"/>
</dbReference>
<dbReference type="InterPro" id="IPR002110">
    <property type="entry name" value="Ankyrin_rpt"/>
</dbReference>
<keyword evidence="3" id="KW-0862">Zinc</keyword>